<feature type="transmembrane region" description="Helical" evidence="1">
    <location>
        <begin position="158"/>
        <end position="180"/>
    </location>
</feature>
<evidence type="ECO:0000313" key="3">
    <source>
        <dbReference type="Proteomes" id="UP000014500"/>
    </source>
</evidence>
<sequence>MCLRVDGCCGVSLRRWAMIIAVFTILETLGFIIGGGYFLHRGLKANDYGGPTGYTRQPHRITFDLAFGSLYLAFGALWVVERALYMIPWLVLQAITMGLTIADILSNVVSIKAWGYFGLIPVIFLFVFFYVLVFSYYLELQEDPSDYSHTNHFTASKALILALLILSGFYLHDGVGYKYVGLYEGYDEKAVSSVYGSIFLGMAALWILTTVALFLGIYSSTPYLILPYLVLQVLSMLMASFSIVERMYIALDEMSFVAVPFVLFGIPQFIGVYSYFMDLMEAKVNNEIINKPMTYYN</sequence>
<dbReference type="Proteomes" id="UP000014500">
    <property type="component" value="Unassembled WGS sequence"/>
</dbReference>
<accession>T1J9N3</accession>
<feature type="transmembrane region" description="Helical" evidence="1">
    <location>
        <begin position="16"/>
        <end position="40"/>
    </location>
</feature>
<keyword evidence="1" id="KW-0472">Membrane</keyword>
<reference evidence="3" key="1">
    <citation type="submission" date="2011-05" db="EMBL/GenBank/DDBJ databases">
        <authorList>
            <person name="Richards S.R."/>
            <person name="Qu J."/>
            <person name="Jiang H."/>
            <person name="Jhangiani S.N."/>
            <person name="Agravi P."/>
            <person name="Goodspeed R."/>
            <person name="Gross S."/>
            <person name="Mandapat C."/>
            <person name="Jackson L."/>
            <person name="Mathew T."/>
            <person name="Pu L."/>
            <person name="Thornton R."/>
            <person name="Saada N."/>
            <person name="Wilczek-Boney K.B."/>
            <person name="Lee S."/>
            <person name="Kovar C."/>
            <person name="Wu Y."/>
            <person name="Scherer S.E."/>
            <person name="Worley K.C."/>
            <person name="Muzny D.M."/>
            <person name="Gibbs R."/>
        </authorList>
    </citation>
    <scope>NUCLEOTIDE SEQUENCE</scope>
    <source>
        <strain evidence="3">Brora</strain>
    </source>
</reference>
<name>T1J9N3_STRMM</name>
<feature type="transmembrane region" description="Helical" evidence="1">
    <location>
        <begin position="256"/>
        <end position="276"/>
    </location>
</feature>
<feature type="transmembrane region" description="Helical" evidence="1">
    <location>
        <begin position="86"/>
        <end position="105"/>
    </location>
</feature>
<evidence type="ECO:0000313" key="2">
    <source>
        <dbReference type="EnsemblMetazoa" id="SMAR010430-PA"/>
    </source>
</evidence>
<feature type="transmembrane region" description="Helical" evidence="1">
    <location>
        <begin position="192"/>
        <end position="218"/>
    </location>
</feature>
<keyword evidence="1" id="KW-1133">Transmembrane helix</keyword>
<evidence type="ECO:0000256" key="1">
    <source>
        <dbReference type="SAM" id="Phobius"/>
    </source>
</evidence>
<feature type="transmembrane region" description="Helical" evidence="1">
    <location>
        <begin position="61"/>
        <end position="80"/>
    </location>
</feature>
<proteinExistence type="predicted"/>
<reference evidence="2" key="2">
    <citation type="submission" date="2015-02" db="UniProtKB">
        <authorList>
            <consortium name="EnsemblMetazoa"/>
        </authorList>
    </citation>
    <scope>IDENTIFICATION</scope>
</reference>
<dbReference type="EMBL" id="JH431977">
    <property type="status" value="NOT_ANNOTATED_CDS"/>
    <property type="molecule type" value="Genomic_DNA"/>
</dbReference>
<dbReference type="AlphaFoldDB" id="T1J9N3"/>
<dbReference type="HOGENOM" id="CLU_937875_0_0_1"/>
<protein>
    <submittedName>
        <fullName evidence="2">Uncharacterized protein</fullName>
    </submittedName>
</protein>
<keyword evidence="1" id="KW-0812">Transmembrane</keyword>
<feature type="transmembrane region" description="Helical" evidence="1">
    <location>
        <begin position="224"/>
        <end position="244"/>
    </location>
</feature>
<feature type="transmembrane region" description="Helical" evidence="1">
    <location>
        <begin position="117"/>
        <end position="138"/>
    </location>
</feature>
<dbReference type="EnsemblMetazoa" id="SMAR010430-RA">
    <property type="protein sequence ID" value="SMAR010430-PA"/>
    <property type="gene ID" value="SMAR010430"/>
</dbReference>
<keyword evidence="3" id="KW-1185">Reference proteome</keyword>
<organism evidence="2 3">
    <name type="scientific">Strigamia maritima</name>
    <name type="common">European centipede</name>
    <name type="synonym">Geophilus maritimus</name>
    <dbReference type="NCBI Taxonomy" id="126957"/>
    <lineage>
        <taxon>Eukaryota</taxon>
        <taxon>Metazoa</taxon>
        <taxon>Ecdysozoa</taxon>
        <taxon>Arthropoda</taxon>
        <taxon>Myriapoda</taxon>
        <taxon>Chilopoda</taxon>
        <taxon>Pleurostigmophora</taxon>
        <taxon>Geophilomorpha</taxon>
        <taxon>Linotaeniidae</taxon>
        <taxon>Strigamia</taxon>
    </lineage>
</organism>